<evidence type="ECO:0000313" key="1">
    <source>
        <dbReference type="EMBL" id="PJZ53267.1"/>
    </source>
</evidence>
<dbReference type="EMBL" id="NPDV01000008">
    <property type="protein sequence ID" value="PJZ53267.1"/>
    <property type="molecule type" value="Genomic_DNA"/>
</dbReference>
<name>A0A2M9YNZ3_9LEPT</name>
<dbReference type="AlphaFoldDB" id="A0A2M9YNZ3"/>
<organism evidence="1 4">
    <name type="scientific">Leptospira adleri</name>
    <dbReference type="NCBI Taxonomy" id="2023186"/>
    <lineage>
        <taxon>Bacteria</taxon>
        <taxon>Pseudomonadati</taxon>
        <taxon>Spirochaetota</taxon>
        <taxon>Spirochaetia</taxon>
        <taxon>Leptospirales</taxon>
        <taxon>Leptospiraceae</taxon>
        <taxon>Leptospira</taxon>
    </lineage>
</organism>
<accession>A0A2M9YNZ3</accession>
<dbReference type="Proteomes" id="UP000232188">
    <property type="component" value="Unassembled WGS sequence"/>
</dbReference>
<keyword evidence="3" id="KW-1185">Reference proteome</keyword>
<dbReference type="Proteomes" id="UP000232149">
    <property type="component" value="Unassembled WGS sequence"/>
</dbReference>
<evidence type="ECO:0000313" key="2">
    <source>
        <dbReference type="EMBL" id="PJZ63925.1"/>
    </source>
</evidence>
<evidence type="ECO:0000313" key="3">
    <source>
        <dbReference type="Proteomes" id="UP000232149"/>
    </source>
</evidence>
<gene>
    <name evidence="2" type="ORF">CH376_00415</name>
    <name evidence="1" type="ORF">CH380_10695</name>
</gene>
<sequence>MKQIAVRPFRTLIRTRCVLFLEENRLTDLNLKILGSEGVPTFGSFERTLDERKFVRENKMRFFSKFFPWIFKKEGVPTF</sequence>
<protein>
    <submittedName>
        <fullName evidence="1">Uncharacterized protein</fullName>
    </submittedName>
</protein>
<reference evidence="3 4" key="1">
    <citation type="submission" date="2017-07" db="EMBL/GenBank/DDBJ databases">
        <title>Leptospira spp. isolated from tropical soils.</title>
        <authorList>
            <person name="Thibeaux R."/>
            <person name="Iraola G."/>
            <person name="Ferres I."/>
            <person name="Bierque E."/>
            <person name="Girault D."/>
            <person name="Soupe-Gilbert M.-E."/>
            <person name="Picardeau M."/>
            <person name="Goarant C."/>
        </authorList>
    </citation>
    <scope>NUCLEOTIDE SEQUENCE [LARGE SCALE GENOMIC DNA]</scope>
    <source>
        <strain evidence="1 4">FH2-B-C1</strain>
        <strain evidence="2 3">FH2-B-D1</strain>
    </source>
</reference>
<dbReference type="EMBL" id="NPDU01000001">
    <property type="protein sequence ID" value="PJZ63925.1"/>
    <property type="molecule type" value="Genomic_DNA"/>
</dbReference>
<evidence type="ECO:0000313" key="4">
    <source>
        <dbReference type="Proteomes" id="UP000232188"/>
    </source>
</evidence>
<proteinExistence type="predicted"/>
<comment type="caution">
    <text evidence="1">The sequence shown here is derived from an EMBL/GenBank/DDBJ whole genome shotgun (WGS) entry which is preliminary data.</text>
</comment>